<dbReference type="CDD" id="cd00552">
    <property type="entry name" value="RaiA"/>
    <property type="match status" value="1"/>
</dbReference>
<dbReference type="InterPro" id="IPR013762">
    <property type="entry name" value="Integrase-like_cat_sf"/>
</dbReference>
<evidence type="ECO:0000259" key="10">
    <source>
        <dbReference type="PROSITE" id="PS51898"/>
    </source>
</evidence>
<keyword evidence="13" id="KW-1185">Reference proteome</keyword>
<feature type="active site" evidence="9">
    <location>
        <position position="172"/>
    </location>
</feature>
<feature type="active site" evidence="9">
    <location>
        <position position="267"/>
    </location>
</feature>
<dbReference type="GO" id="GO:0007059">
    <property type="term" value="P:chromosome segregation"/>
    <property type="evidence" value="ECO:0007669"/>
    <property type="project" value="UniProtKB-UniRule"/>
</dbReference>
<dbReference type="Gene3D" id="1.10.443.10">
    <property type="entry name" value="Intergrase catalytic core"/>
    <property type="match status" value="1"/>
</dbReference>
<dbReference type="Pfam" id="PF02899">
    <property type="entry name" value="Phage_int_SAM_1"/>
    <property type="match status" value="1"/>
</dbReference>
<feature type="active site" description="O-(3'-phospho-DNA)-tyrosine intermediate" evidence="9">
    <location>
        <position position="276"/>
    </location>
</feature>
<dbReference type="GO" id="GO:0005737">
    <property type="term" value="C:cytoplasm"/>
    <property type="evidence" value="ECO:0007669"/>
    <property type="project" value="UniProtKB-SubCell"/>
</dbReference>
<dbReference type="InterPro" id="IPR004107">
    <property type="entry name" value="Integrase_SAM-like_N"/>
</dbReference>
<dbReference type="InterPro" id="IPR002104">
    <property type="entry name" value="Integrase_catalytic"/>
</dbReference>
<keyword evidence="5 9" id="KW-0229">DNA integration</keyword>
<keyword evidence="4 9" id="KW-0159">Chromosome partition</keyword>
<name>A0A1T5DK92_9BACT</name>
<dbReference type="InterPro" id="IPR044068">
    <property type="entry name" value="CB"/>
</dbReference>
<dbReference type="InterPro" id="IPR036567">
    <property type="entry name" value="RHF-like"/>
</dbReference>
<dbReference type="PROSITE" id="PS51900">
    <property type="entry name" value="CB"/>
    <property type="match status" value="1"/>
</dbReference>
<dbReference type="SUPFAM" id="SSF69754">
    <property type="entry name" value="Ribosome binding protein Y (YfiA homologue)"/>
    <property type="match status" value="1"/>
</dbReference>
<organism evidence="12 13">
    <name type="scientific">Parabacteroides chartae</name>
    <dbReference type="NCBI Taxonomy" id="1037355"/>
    <lineage>
        <taxon>Bacteria</taxon>
        <taxon>Pseudomonadati</taxon>
        <taxon>Bacteroidota</taxon>
        <taxon>Bacteroidia</taxon>
        <taxon>Bacteroidales</taxon>
        <taxon>Tannerellaceae</taxon>
        <taxon>Parabacteroides</taxon>
    </lineage>
</organism>
<dbReference type="RefSeq" id="WP_176134073.1">
    <property type="nucleotide sequence ID" value="NZ_FUYQ01000019.1"/>
</dbReference>
<dbReference type="Pfam" id="PF02482">
    <property type="entry name" value="Ribosomal_S30AE"/>
    <property type="match status" value="1"/>
</dbReference>
<dbReference type="Gene3D" id="3.30.160.100">
    <property type="entry name" value="Ribosome hibernation promotion factor-like"/>
    <property type="match status" value="1"/>
</dbReference>
<feature type="active site" evidence="9">
    <location>
        <position position="244"/>
    </location>
</feature>
<keyword evidence="6 9" id="KW-0238">DNA-binding</keyword>
<dbReference type="GO" id="GO:0009037">
    <property type="term" value="F:tyrosine-based site-specific recombinase activity"/>
    <property type="evidence" value="ECO:0007669"/>
    <property type="project" value="UniProtKB-UniRule"/>
</dbReference>
<dbReference type="InterPro" id="IPR011010">
    <property type="entry name" value="DNA_brk_join_enz"/>
</dbReference>
<comment type="subcellular location">
    <subcellularLocation>
        <location evidence="1 9">Cytoplasm</location>
    </subcellularLocation>
</comment>
<feature type="domain" description="Tyr recombinase" evidence="10">
    <location>
        <begin position="107"/>
        <end position="289"/>
    </location>
</feature>
<dbReference type="GO" id="GO:0051301">
    <property type="term" value="P:cell division"/>
    <property type="evidence" value="ECO:0007669"/>
    <property type="project" value="UniProtKB-KW"/>
</dbReference>
<comment type="function">
    <text evidence="9">Site-specific tyrosine recombinase, which acts by catalyzing the cutting and rejoining of the recombining DNA molecules. The XerC-XerD complex is essential to convert dimers of the bacterial chromosome into monomers to permit their segregation at cell division. It also contributes to the segregational stability of plasmids.</text>
</comment>
<keyword evidence="2 9" id="KW-0963">Cytoplasm</keyword>
<keyword evidence="8 9" id="KW-0131">Cell cycle</keyword>
<protein>
    <recommendedName>
        <fullName evidence="9">Tyrosine recombinase XerC</fullName>
    </recommendedName>
</protein>
<evidence type="ECO:0000256" key="7">
    <source>
        <dbReference type="ARBA" id="ARBA00023172"/>
    </source>
</evidence>
<dbReference type="InterPro" id="IPR023009">
    <property type="entry name" value="Tyrosine_recombinase_XerC/XerD"/>
</dbReference>
<evidence type="ECO:0000256" key="6">
    <source>
        <dbReference type="ARBA" id="ARBA00023125"/>
    </source>
</evidence>
<dbReference type="InterPro" id="IPR050090">
    <property type="entry name" value="Tyrosine_recombinase_XerCD"/>
</dbReference>
<comment type="similarity">
    <text evidence="9">Belongs to the 'phage' integrase family. XerC subfamily.</text>
</comment>
<dbReference type="PROSITE" id="PS51898">
    <property type="entry name" value="TYR_RECOMBINASE"/>
    <property type="match status" value="1"/>
</dbReference>
<dbReference type="GO" id="GO:0003677">
    <property type="term" value="F:DNA binding"/>
    <property type="evidence" value="ECO:0007669"/>
    <property type="project" value="UniProtKB-UniRule"/>
</dbReference>
<feature type="active site" evidence="9">
    <location>
        <position position="241"/>
    </location>
</feature>
<evidence type="ECO:0000313" key="12">
    <source>
        <dbReference type="EMBL" id="SKB72158.1"/>
    </source>
</evidence>
<dbReference type="HAMAP" id="MF_01808">
    <property type="entry name" value="Recomb_XerC_XerD"/>
    <property type="match status" value="1"/>
</dbReference>
<dbReference type="PANTHER" id="PTHR30349">
    <property type="entry name" value="PHAGE INTEGRASE-RELATED"/>
    <property type="match status" value="1"/>
</dbReference>
<evidence type="ECO:0000256" key="5">
    <source>
        <dbReference type="ARBA" id="ARBA00022908"/>
    </source>
</evidence>
<evidence type="ECO:0000256" key="3">
    <source>
        <dbReference type="ARBA" id="ARBA00022618"/>
    </source>
</evidence>
<feature type="domain" description="Core-binding (CB)" evidence="11">
    <location>
        <begin position="1"/>
        <end position="86"/>
    </location>
</feature>
<dbReference type="PANTHER" id="PTHR30349:SF77">
    <property type="entry name" value="TYROSINE RECOMBINASE XERC"/>
    <property type="match status" value="1"/>
</dbReference>
<evidence type="ECO:0000313" key="13">
    <source>
        <dbReference type="Proteomes" id="UP000190852"/>
    </source>
</evidence>
<evidence type="ECO:0000256" key="8">
    <source>
        <dbReference type="ARBA" id="ARBA00023306"/>
    </source>
</evidence>
<evidence type="ECO:0000259" key="11">
    <source>
        <dbReference type="PROSITE" id="PS51900"/>
    </source>
</evidence>
<proteinExistence type="inferred from homology"/>
<feature type="active site" evidence="9">
    <location>
        <position position="148"/>
    </location>
</feature>
<dbReference type="Pfam" id="PF00589">
    <property type="entry name" value="Phage_integrase"/>
    <property type="match status" value="1"/>
</dbReference>
<dbReference type="InterPro" id="IPR003489">
    <property type="entry name" value="RHF/RaiA"/>
</dbReference>
<evidence type="ECO:0000256" key="9">
    <source>
        <dbReference type="HAMAP-Rule" id="MF_01808"/>
    </source>
</evidence>
<reference evidence="13" key="1">
    <citation type="submission" date="2017-02" db="EMBL/GenBank/DDBJ databases">
        <authorList>
            <person name="Varghese N."/>
            <person name="Submissions S."/>
        </authorList>
    </citation>
    <scope>NUCLEOTIDE SEQUENCE [LARGE SCALE GENOMIC DNA]</scope>
    <source>
        <strain evidence="13">DSM 24967</strain>
    </source>
</reference>
<gene>
    <name evidence="9" type="primary">xerC</name>
    <name evidence="12" type="ORF">SAMN05660349_02494</name>
</gene>
<keyword evidence="3 9" id="KW-0132">Cell division</keyword>
<dbReference type="NCBIfam" id="TIGR00741">
    <property type="entry name" value="yfiA"/>
    <property type="match status" value="1"/>
</dbReference>
<keyword evidence="7 9" id="KW-0233">DNA recombination</keyword>
<dbReference type="GO" id="GO:0006313">
    <property type="term" value="P:DNA transposition"/>
    <property type="evidence" value="ECO:0007669"/>
    <property type="project" value="UniProtKB-UniRule"/>
</dbReference>
<dbReference type="InterPro" id="IPR010998">
    <property type="entry name" value="Integrase_recombinase_N"/>
</dbReference>
<dbReference type="Proteomes" id="UP000190852">
    <property type="component" value="Unassembled WGS sequence"/>
</dbReference>
<dbReference type="Gene3D" id="1.10.150.130">
    <property type="match status" value="1"/>
</dbReference>
<sequence>MNELITSFLQYIRYERNYSDHTIGAYSNDLCQFELYLKEETDLSGFTDVGPDVVRNWIVALLNDKISPVSVNRKLSSLKSFYKFLLKLGIVESSPMRLISGPKTKKPLPYFIKDSDMESLLDGDGFEDGFEGVRDRLIIELFYDTGIRCSELTGIRLSDIDFESSLLKVTGKRNKQRLIPFASGLKDMILAYNEIRKKIPETESEWLFVKKNGNQLSSGIVYQIVTKRLSEIPALAKRSPHVLRHSFATSMLNNGAELNAVKELLGHSSLASTSVYTHTTFEELKKVYHAHPRAKKKEVIMDIRIQSIHFDAFTQLEAFTQKKVSKLEQYYDGILQAEVFFKVTKPETFQNKEASIKLKIKSGELFAEKVSDTFEESVDSCVEALSKQLLKFKEKTRAK</sequence>
<comment type="subunit">
    <text evidence="9">Forms a cyclic heterotetrameric complex composed of two molecules of XerC and two molecules of XerD.</text>
</comment>
<evidence type="ECO:0000256" key="1">
    <source>
        <dbReference type="ARBA" id="ARBA00004496"/>
    </source>
</evidence>
<dbReference type="EMBL" id="FUYQ01000019">
    <property type="protein sequence ID" value="SKB72158.1"/>
    <property type="molecule type" value="Genomic_DNA"/>
</dbReference>
<evidence type="ECO:0000256" key="4">
    <source>
        <dbReference type="ARBA" id="ARBA00022829"/>
    </source>
</evidence>
<dbReference type="SUPFAM" id="SSF56349">
    <property type="entry name" value="DNA breaking-rejoining enzymes"/>
    <property type="match status" value="1"/>
</dbReference>
<accession>A0A1T5DK92</accession>
<dbReference type="AlphaFoldDB" id="A0A1T5DK92"/>
<evidence type="ECO:0000256" key="2">
    <source>
        <dbReference type="ARBA" id="ARBA00022490"/>
    </source>
</evidence>